<keyword evidence="4" id="KW-0175">Coiled coil</keyword>
<gene>
    <name evidence="7" type="primary">cdc37</name>
    <name evidence="7" type="ORF">T01_13846</name>
</gene>
<feature type="coiled-coil region" evidence="4">
    <location>
        <begin position="89"/>
        <end position="161"/>
    </location>
</feature>
<keyword evidence="3" id="KW-0963">Cytoplasm</keyword>
<dbReference type="GO" id="GO:0051087">
    <property type="term" value="F:protein-folding chaperone binding"/>
    <property type="evidence" value="ECO:0007669"/>
    <property type="project" value="TreeGrafter"/>
</dbReference>
<dbReference type="GO" id="GO:0005737">
    <property type="term" value="C:cytoplasm"/>
    <property type="evidence" value="ECO:0007669"/>
    <property type="project" value="UniProtKB-SubCell"/>
</dbReference>
<dbReference type="GO" id="GO:0006457">
    <property type="term" value="P:protein folding"/>
    <property type="evidence" value="ECO:0007669"/>
    <property type="project" value="TreeGrafter"/>
</dbReference>
<evidence type="ECO:0000256" key="3">
    <source>
        <dbReference type="ARBA" id="ARBA00022490"/>
    </source>
</evidence>
<dbReference type="Gene3D" id="6.10.140.250">
    <property type="match status" value="1"/>
</dbReference>
<reference evidence="7 8" key="1">
    <citation type="submission" date="2015-01" db="EMBL/GenBank/DDBJ databases">
        <title>Evolution of Trichinella species and genotypes.</title>
        <authorList>
            <person name="Korhonen P.K."/>
            <person name="Edoardo P."/>
            <person name="Giuseppe L.R."/>
            <person name="Gasser R.B."/>
        </authorList>
    </citation>
    <scope>NUCLEOTIDE SEQUENCE [LARGE SCALE GENOMIC DNA]</scope>
    <source>
        <strain evidence="7">ISS3</strain>
    </source>
</reference>
<feature type="domain" description="Cdc37 Hsp90 binding" evidence="5">
    <location>
        <begin position="161"/>
        <end position="322"/>
    </location>
</feature>
<dbReference type="InterPro" id="IPR013874">
    <property type="entry name" value="Cdc37_Hsp90-bd"/>
</dbReference>
<dbReference type="Proteomes" id="UP000054776">
    <property type="component" value="Unassembled WGS sequence"/>
</dbReference>
<evidence type="ECO:0000256" key="4">
    <source>
        <dbReference type="SAM" id="Coils"/>
    </source>
</evidence>
<dbReference type="InterPro" id="IPR013855">
    <property type="entry name" value="Cdc37_N_dom"/>
</dbReference>
<dbReference type="eggNOG" id="KOG2260">
    <property type="taxonomic scope" value="Eukaryota"/>
</dbReference>
<dbReference type="HOGENOM" id="CLU_693247_0_0_1"/>
<evidence type="ECO:0000256" key="1">
    <source>
        <dbReference type="ARBA" id="ARBA00004496"/>
    </source>
</evidence>
<dbReference type="GO" id="GO:0031072">
    <property type="term" value="F:heat shock protein binding"/>
    <property type="evidence" value="ECO:0007669"/>
    <property type="project" value="TreeGrafter"/>
</dbReference>
<dbReference type="InterPro" id="IPR004918">
    <property type="entry name" value="Cdc37"/>
</dbReference>
<dbReference type="InParanoid" id="E5SGZ1"/>
<dbReference type="SMART" id="SM01071">
    <property type="entry name" value="CDC37_N"/>
    <property type="match status" value="1"/>
</dbReference>
<dbReference type="SUPFAM" id="SSF101391">
    <property type="entry name" value="Hsp90 co-chaperone CDC37"/>
    <property type="match status" value="1"/>
</dbReference>
<dbReference type="OMA" id="CMEEIEE"/>
<evidence type="ECO:0000313" key="7">
    <source>
        <dbReference type="EMBL" id="KRY43495.1"/>
    </source>
</evidence>
<dbReference type="InterPro" id="IPR038189">
    <property type="entry name" value="Cdc37_Hsp90-bd_sf"/>
</dbReference>
<dbReference type="Gene3D" id="1.20.58.610">
    <property type="entry name" value="Cdc37, Hsp90 binding domain"/>
    <property type="match status" value="1"/>
</dbReference>
<evidence type="ECO:0000259" key="5">
    <source>
        <dbReference type="SMART" id="SM01070"/>
    </source>
</evidence>
<dbReference type="GO" id="GO:0051082">
    <property type="term" value="F:unfolded protein binding"/>
    <property type="evidence" value="ECO:0007669"/>
    <property type="project" value="TreeGrafter"/>
</dbReference>
<dbReference type="PANTHER" id="PTHR12800:SF4">
    <property type="entry name" value="HSP90 CO-CHAPERONE CDC37"/>
    <property type="match status" value="1"/>
</dbReference>
<evidence type="ECO:0000256" key="2">
    <source>
        <dbReference type="ARBA" id="ARBA00006222"/>
    </source>
</evidence>
<proteinExistence type="inferred from homology"/>
<dbReference type="AlphaFoldDB" id="E5SGZ1"/>
<evidence type="ECO:0000259" key="6">
    <source>
        <dbReference type="SMART" id="SM01071"/>
    </source>
</evidence>
<dbReference type="GO" id="GO:0019901">
    <property type="term" value="F:protein kinase binding"/>
    <property type="evidence" value="ECO:0007669"/>
    <property type="project" value="InterPro"/>
</dbReference>
<dbReference type="GO" id="GO:0050821">
    <property type="term" value="P:protein stabilization"/>
    <property type="evidence" value="ECO:0007669"/>
    <property type="project" value="TreeGrafter"/>
</dbReference>
<sequence length="398" mass="47005">MYREERIERTKITLLEKQRRIKTKEFSTHLNKITCYCNIKKMKFCPDFSPQTVGFSYADQQCQSITPNGKILNCRTTKMMRHRVRLERMEQEKEYREEVEQNRKTVLEEMQKLKDKLANEQLSDVERAESEKKMEDLNKELEELDQCMEEIEEQEKKAKWNVDTISKPGFERSSISKADNSDMPKCDANDVINEEVEALEHFCMLHKLEDSLKLLLKFPKLCCDASLEQITIRVLMEEMNGNHKMMEHIAHQHILLCNLHGIASAFNTDASNPGLIRHFFASLMESPDRRQLFMKDVEEYIEHVRQSAKEYEEIDDDVEIEENLTVEEVLNAMPPSLREYFEAKDRKLLSQEVQNNMSARELYYHFKRAIAVGLWNIPSTIWPKSDEKEYARTSSNNQ</sequence>
<feature type="domain" description="Cdc37 N-terminal" evidence="6">
    <location>
        <begin position="80"/>
        <end position="173"/>
    </location>
</feature>
<organism evidence="7 8">
    <name type="scientific">Trichinella spiralis</name>
    <name type="common">Trichina worm</name>
    <dbReference type="NCBI Taxonomy" id="6334"/>
    <lineage>
        <taxon>Eukaryota</taxon>
        <taxon>Metazoa</taxon>
        <taxon>Ecdysozoa</taxon>
        <taxon>Nematoda</taxon>
        <taxon>Enoplea</taxon>
        <taxon>Dorylaimia</taxon>
        <taxon>Trichinellida</taxon>
        <taxon>Trichinellidae</taxon>
        <taxon>Trichinella</taxon>
    </lineage>
</organism>
<dbReference type="RefSeq" id="XP_003374521.1">
    <property type="nucleotide sequence ID" value="XM_003374473.1"/>
</dbReference>
<comment type="similarity">
    <text evidence="2">Belongs to the CDC37 family.</text>
</comment>
<evidence type="ECO:0000313" key="8">
    <source>
        <dbReference type="Proteomes" id="UP000054776"/>
    </source>
</evidence>
<accession>E5SGZ1</accession>
<dbReference type="OrthoDB" id="5919098at2759"/>
<name>E5SGZ1_TRISP</name>
<comment type="subcellular location">
    <subcellularLocation>
        <location evidence="1">Cytoplasm</location>
    </subcellularLocation>
</comment>
<dbReference type="STRING" id="6334.E5SGZ1"/>
<keyword evidence="8" id="KW-1185">Reference proteome</keyword>
<dbReference type="SMART" id="SM01070">
    <property type="entry name" value="CDC37_M"/>
    <property type="match status" value="1"/>
</dbReference>
<protein>
    <submittedName>
        <fullName evidence="7">Hsp90 co-chaperone Cdc37</fullName>
    </submittedName>
</protein>
<dbReference type="EMBL" id="JYDH01000001">
    <property type="protein sequence ID" value="KRY43495.1"/>
    <property type="molecule type" value="Genomic_DNA"/>
</dbReference>
<dbReference type="KEGG" id="tsp:Tsp_03717"/>
<dbReference type="Pfam" id="PF08565">
    <property type="entry name" value="CDC37_M"/>
    <property type="match status" value="1"/>
</dbReference>
<dbReference type="PANTHER" id="PTHR12800">
    <property type="entry name" value="CDC37-RELATED"/>
    <property type="match status" value="1"/>
</dbReference>
<comment type="caution">
    <text evidence="7">The sequence shown here is derived from an EMBL/GenBank/DDBJ whole genome shotgun (WGS) entry which is preliminary data.</text>
</comment>